<sequence>MGFDQDVAMGYGFTFLWNPSVHSEEGILASIERRGYRRSDVKIVGLPIMYQPDYLAEITGGEPQTVGVFVAESYFDGRLIFERPRDYWCHFSVATPEAARRFYMDESMERIRDNRRFYRDLERKGENCREMLAATERELARLKWFIRNALYDTDAYANLLLAAMDAVGWQAASAACFLESDVASY</sequence>
<dbReference type="EMBL" id="AP018495">
    <property type="protein sequence ID" value="BBI30287.1"/>
    <property type="molecule type" value="Genomic_DNA"/>
</dbReference>
<evidence type="ECO:0000313" key="1">
    <source>
        <dbReference type="EMBL" id="BBI30287.1"/>
    </source>
</evidence>
<evidence type="ECO:0000313" key="2">
    <source>
        <dbReference type="Proteomes" id="UP001161669"/>
    </source>
</evidence>
<dbReference type="KEGG" id="vg:80540639"/>
<accession>A0A3T1CWS4</accession>
<keyword evidence="2" id="KW-1185">Reference proteome</keyword>
<dbReference type="Proteomes" id="UP001161669">
    <property type="component" value="Segment"/>
</dbReference>
<organism evidence="1 2">
    <name type="scientific">Acanthamoeba castellanii medusavirus J1</name>
    <dbReference type="NCBI Taxonomy" id="3114988"/>
    <lineage>
        <taxon>Viruses</taxon>
        <taxon>Varidnaviria</taxon>
        <taxon>Bamfordvirae</taxon>
        <taxon>Nucleocytoviricota</taxon>
        <taxon>Megaviricetes</taxon>
        <taxon>Mamonoviridae</taxon>
        <taxon>Medusavirus</taxon>
        <taxon>Medusavirus medusae</taxon>
    </lineage>
</organism>
<protein>
    <submittedName>
        <fullName evidence="1">Uncharacterized protein</fullName>
    </submittedName>
</protein>
<reference evidence="2" key="1">
    <citation type="journal article" date="2019" name="J. Virol.">
        <title>Medusavirus, a novel large DNA virus discovered from hot spring water.</title>
        <authorList>
            <person name="Yoshikawa G."/>
            <person name="Blanc-Mathieu R."/>
            <person name="Song C."/>
            <person name="Kayama Y."/>
            <person name="Mochizuki T."/>
            <person name="Murata K."/>
            <person name="Ogata H."/>
            <person name="Takemura M."/>
        </authorList>
    </citation>
    <scope>NUCLEOTIDE SEQUENCE [LARGE SCALE GENOMIC DNA]</scope>
</reference>
<name>A0A3T1CWS4_9VIRU</name>
<proteinExistence type="predicted"/>